<proteinExistence type="predicted"/>
<sequence length="293" mass="32828">MHMKTLAHISLLVDQNVFLHVANKTRANVLWKILEYMYDDRQGWRSTYCGCICVTSPLLDLFGYVHIIECEKQANVTLKTVIHDSLTVVRWGCEPSKFPWTYSSKETCFVLKGKVKVYPDGSDEAVEIGAGDLVEFPKGMSCTWDVSEAVDKHYNFELHNNQNSKNGANKMTVGDGSSGPLHVSSLIHFLPLAVAEAWEEIQSLKIDPGAMETTSNRKLASIRSTALSLLVGLVSEIRTNHAPQTWRGFGCRHFFPEAAKQVMTIHDLAFVNRPEILAMKVMVYNSTNIVFSS</sequence>
<dbReference type="CDD" id="cd02227">
    <property type="entry name" value="cupin_TM1112-like"/>
    <property type="match status" value="1"/>
</dbReference>
<reference evidence="2" key="1">
    <citation type="submission" date="2022-12" db="EMBL/GenBank/DDBJ databases">
        <title>Draft genome assemblies for two species of Escallonia (Escalloniales).</title>
        <authorList>
            <person name="Chanderbali A."/>
            <person name="Dervinis C."/>
            <person name="Anghel I."/>
            <person name="Soltis D."/>
            <person name="Soltis P."/>
            <person name="Zapata F."/>
        </authorList>
    </citation>
    <scope>NUCLEOTIDE SEQUENCE</scope>
    <source>
        <strain evidence="2">UCBG64.0493</strain>
        <tissue evidence="2">Leaf</tissue>
    </source>
</reference>
<evidence type="ECO:0000259" key="1">
    <source>
        <dbReference type="Pfam" id="PF05899"/>
    </source>
</evidence>
<dbReference type="Gene3D" id="2.60.120.10">
    <property type="entry name" value="Jelly Rolls"/>
    <property type="match status" value="1"/>
</dbReference>
<dbReference type="EMBL" id="JAVXUP010001276">
    <property type="protein sequence ID" value="KAK3013691.1"/>
    <property type="molecule type" value="Genomic_DNA"/>
</dbReference>
<dbReference type="Proteomes" id="UP001188597">
    <property type="component" value="Unassembled WGS sequence"/>
</dbReference>
<dbReference type="SUPFAM" id="SSF51182">
    <property type="entry name" value="RmlC-like cupins"/>
    <property type="match status" value="1"/>
</dbReference>
<dbReference type="PANTHER" id="PTHR33271">
    <property type="entry name" value="OS04G0445200 PROTEIN"/>
    <property type="match status" value="1"/>
</dbReference>
<name>A0AA88VQZ8_9ASTE</name>
<dbReference type="InterPro" id="IPR008579">
    <property type="entry name" value="UGlyAH_Cupin_dom"/>
</dbReference>
<dbReference type="PANTHER" id="PTHR33271:SF22">
    <property type="entry name" value="OS04G0445200 PROTEIN"/>
    <property type="match status" value="1"/>
</dbReference>
<evidence type="ECO:0000313" key="2">
    <source>
        <dbReference type="EMBL" id="KAK3013691.1"/>
    </source>
</evidence>
<dbReference type="InterPro" id="IPR011051">
    <property type="entry name" value="RmlC_Cupin_sf"/>
</dbReference>
<dbReference type="InterPro" id="IPR014710">
    <property type="entry name" value="RmlC-like_jellyroll"/>
</dbReference>
<gene>
    <name evidence="2" type="ORF">RJ639_008601</name>
</gene>
<organism evidence="2 3">
    <name type="scientific">Escallonia herrerae</name>
    <dbReference type="NCBI Taxonomy" id="1293975"/>
    <lineage>
        <taxon>Eukaryota</taxon>
        <taxon>Viridiplantae</taxon>
        <taxon>Streptophyta</taxon>
        <taxon>Embryophyta</taxon>
        <taxon>Tracheophyta</taxon>
        <taxon>Spermatophyta</taxon>
        <taxon>Magnoliopsida</taxon>
        <taxon>eudicotyledons</taxon>
        <taxon>Gunneridae</taxon>
        <taxon>Pentapetalae</taxon>
        <taxon>asterids</taxon>
        <taxon>campanulids</taxon>
        <taxon>Escalloniales</taxon>
        <taxon>Escalloniaceae</taxon>
        <taxon>Escallonia</taxon>
    </lineage>
</organism>
<keyword evidence="3" id="KW-1185">Reference proteome</keyword>
<dbReference type="Pfam" id="PF05899">
    <property type="entry name" value="Cupin_3"/>
    <property type="match status" value="1"/>
</dbReference>
<dbReference type="AlphaFoldDB" id="A0AA88VQZ8"/>
<feature type="domain" description="(S)-ureidoglycine aminohydrolase cupin" evidence="1">
    <location>
        <begin position="89"/>
        <end position="154"/>
    </location>
</feature>
<accession>A0AA88VQZ8</accession>
<comment type="caution">
    <text evidence="2">The sequence shown here is derived from an EMBL/GenBank/DDBJ whole genome shotgun (WGS) entry which is preliminary data.</text>
</comment>
<protein>
    <recommendedName>
        <fullName evidence="1">(S)-ureidoglycine aminohydrolase cupin domain-containing protein</fullName>
    </recommendedName>
</protein>
<evidence type="ECO:0000313" key="3">
    <source>
        <dbReference type="Proteomes" id="UP001188597"/>
    </source>
</evidence>